<sequence length="259" mass="27710">MGVEDYLPILWYFSPSGTQTVNTVATDKFLYVGHKGRVFRLDRQKGDVQAEQGLKGYGFGDVSVAISEDRSLLLIATGGYLVSLHPMSLEIGWYKERVSNKGGPEPTSIVCGSDVVYAADSGWVYQLSAIDGAVLKKQNFGESAGRTQVNLALDKPSNRLYAGCNGYGICMDANTLETSYLTSLPGSGFNVTSVLAIGHSAVFGCKGRVFQLDTNGKVAARNDLSGYGNADTSLTFCGPDRLWACPDGYVAAMLMLVVP</sequence>
<dbReference type="Proteomes" id="UP000720189">
    <property type="component" value="Unassembled WGS sequence"/>
</dbReference>
<name>A0A9P9JL14_FUSRE</name>
<dbReference type="RefSeq" id="XP_046041921.1">
    <property type="nucleotide sequence ID" value="XM_046189012.1"/>
</dbReference>
<keyword evidence="2" id="KW-1185">Reference proteome</keyword>
<evidence type="ECO:0000313" key="2">
    <source>
        <dbReference type="Proteomes" id="UP000720189"/>
    </source>
</evidence>
<dbReference type="Gene3D" id="2.130.10.10">
    <property type="entry name" value="YVTN repeat-like/Quinoprotein amine dehydrogenase"/>
    <property type="match status" value="1"/>
</dbReference>
<protein>
    <submittedName>
        <fullName evidence="1">Uncharacterized protein</fullName>
    </submittedName>
</protein>
<dbReference type="OrthoDB" id="5336044at2759"/>
<evidence type="ECO:0000313" key="1">
    <source>
        <dbReference type="EMBL" id="KAH7216940.1"/>
    </source>
</evidence>
<gene>
    <name evidence="1" type="ORF">BKA55DRAFT_528582</name>
</gene>
<dbReference type="EMBL" id="JAGMUX010000029">
    <property type="protein sequence ID" value="KAH7216940.1"/>
    <property type="molecule type" value="Genomic_DNA"/>
</dbReference>
<dbReference type="GeneID" id="70218966"/>
<organism evidence="1 2">
    <name type="scientific">Fusarium redolens</name>
    <dbReference type="NCBI Taxonomy" id="48865"/>
    <lineage>
        <taxon>Eukaryota</taxon>
        <taxon>Fungi</taxon>
        <taxon>Dikarya</taxon>
        <taxon>Ascomycota</taxon>
        <taxon>Pezizomycotina</taxon>
        <taxon>Sordariomycetes</taxon>
        <taxon>Hypocreomycetidae</taxon>
        <taxon>Hypocreales</taxon>
        <taxon>Nectriaceae</taxon>
        <taxon>Fusarium</taxon>
        <taxon>Fusarium redolens species complex</taxon>
    </lineage>
</organism>
<dbReference type="AlphaFoldDB" id="A0A9P9JL14"/>
<dbReference type="SUPFAM" id="SSF50998">
    <property type="entry name" value="Quinoprotein alcohol dehydrogenase-like"/>
    <property type="match status" value="1"/>
</dbReference>
<reference evidence="1" key="1">
    <citation type="journal article" date="2021" name="Nat. Commun.">
        <title>Genetic determinants of endophytism in the Arabidopsis root mycobiome.</title>
        <authorList>
            <person name="Mesny F."/>
            <person name="Miyauchi S."/>
            <person name="Thiergart T."/>
            <person name="Pickel B."/>
            <person name="Atanasova L."/>
            <person name="Karlsson M."/>
            <person name="Huettel B."/>
            <person name="Barry K.W."/>
            <person name="Haridas S."/>
            <person name="Chen C."/>
            <person name="Bauer D."/>
            <person name="Andreopoulos W."/>
            <person name="Pangilinan J."/>
            <person name="LaButti K."/>
            <person name="Riley R."/>
            <person name="Lipzen A."/>
            <person name="Clum A."/>
            <person name="Drula E."/>
            <person name="Henrissat B."/>
            <person name="Kohler A."/>
            <person name="Grigoriev I.V."/>
            <person name="Martin F.M."/>
            <person name="Hacquard S."/>
        </authorList>
    </citation>
    <scope>NUCLEOTIDE SEQUENCE</scope>
    <source>
        <strain evidence="1">MPI-CAGE-AT-0023</strain>
    </source>
</reference>
<accession>A0A9P9JL14</accession>
<comment type="caution">
    <text evidence="1">The sequence shown here is derived from an EMBL/GenBank/DDBJ whole genome shotgun (WGS) entry which is preliminary data.</text>
</comment>
<dbReference type="InterPro" id="IPR015943">
    <property type="entry name" value="WD40/YVTN_repeat-like_dom_sf"/>
</dbReference>
<proteinExistence type="predicted"/>
<dbReference type="InterPro" id="IPR011047">
    <property type="entry name" value="Quinoprotein_ADH-like_sf"/>
</dbReference>